<evidence type="ECO:0000313" key="2">
    <source>
        <dbReference type="Proteomes" id="UP000236316"/>
    </source>
</evidence>
<accession>A0A2I2L322</accession>
<dbReference type="GeneID" id="35382185"/>
<keyword evidence="1" id="KW-0812">Transmembrane</keyword>
<gene>
    <name evidence="1" type="ORF">ORPV_41</name>
</gene>
<dbReference type="RefSeq" id="YP_009448247.1">
    <property type="nucleotide sequence ID" value="NC_036594.1"/>
</dbReference>
<proteinExistence type="predicted"/>
<evidence type="ECO:0000313" key="1">
    <source>
        <dbReference type="EMBL" id="SNW61945.1"/>
    </source>
</evidence>
<dbReference type="KEGG" id="vg:35382185"/>
<keyword evidence="2" id="KW-1185">Reference proteome</keyword>
<dbReference type="EMBL" id="LT906555">
    <property type="protein sequence ID" value="SNW61945.1"/>
    <property type="molecule type" value="Genomic_DNA"/>
</dbReference>
<dbReference type="Proteomes" id="UP000236316">
    <property type="component" value="Segment"/>
</dbReference>
<name>A0A2I2L322_9VIRU</name>
<organism evidence="1">
    <name type="scientific">Orpheovirus IHUMI-LCC2</name>
    <dbReference type="NCBI Taxonomy" id="2023057"/>
    <lineage>
        <taxon>Viruses</taxon>
        <taxon>Varidnaviria</taxon>
        <taxon>Bamfordvirae</taxon>
        <taxon>Nucleocytoviricota</taxon>
        <taxon>Megaviricetes</taxon>
        <taxon>Pimascovirales</taxon>
        <taxon>Ocovirineae</taxon>
        <taxon>Orpheoviridae</taxon>
        <taxon>Alphaorpheovirus</taxon>
        <taxon>Alphaorpheovirus massiliense</taxon>
    </lineage>
</organism>
<keyword evidence="1" id="KW-0472">Membrane</keyword>
<protein>
    <submittedName>
        <fullName evidence="1">Transmembrane domain-containing protein</fullName>
    </submittedName>
</protein>
<reference evidence="1" key="1">
    <citation type="submission" date="2017-08" db="EMBL/GenBank/DDBJ databases">
        <authorList>
            <consortium name="Urmite Genomes"/>
        </authorList>
    </citation>
    <scope>NUCLEOTIDE SEQUENCE [LARGE SCALE GENOMIC DNA]</scope>
    <source>
        <strain evidence="1">IHUMI-LCC2</strain>
    </source>
</reference>
<sequence length="103" mass="12357">MDSYRKLYMEVFEHIYKMGKIMYYFQLYPKEIINIIIYLWEHILGKSGCKTSQEIATTNKKEYIISQILKSKVKLNEYDIYDGLYNIVNRNNDINSLVNEIIS</sequence>